<keyword evidence="1" id="KW-0732">Signal</keyword>
<organism evidence="2 3">
    <name type="scientific">Pseudoalteromonas luteoviolacea</name>
    <dbReference type="NCBI Taxonomy" id="43657"/>
    <lineage>
        <taxon>Bacteria</taxon>
        <taxon>Pseudomonadati</taxon>
        <taxon>Pseudomonadota</taxon>
        <taxon>Gammaproteobacteria</taxon>
        <taxon>Alteromonadales</taxon>
        <taxon>Pseudoalteromonadaceae</taxon>
        <taxon>Pseudoalteromonas</taxon>
    </lineage>
</organism>
<dbReference type="EMBL" id="JWIC01000006">
    <property type="protein sequence ID" value="KID56615.1"/>
    <property type="molecule type" value="Genomic_DNA"/>
</dbReference>
<feature type="signal peptide" evidence="1">
    <location>
        <begin position="1"/>
        <end position="20"/>
    </location>
</feature>
<dbReference type="OrthoDB" id="7062397at2"/>
<gene>
    <name evidence="2" type="ORF">JF50_11825</name>
</gene>
<comment type="caution">
    <text evidence="2">The sequence shown here is derived from an EMBL/GenBank/DDBJ whole genome shotgun (WGS) entry which is preliminary data.</text>
</comment>
<protein>
    <recommendedName>
        <fullName evidence="4">DUF2846 domain-containing protein</fullName>
    </recommendedName>
</protein>
<dbReference type="Proteomes" id="UP000031327">
    <property type="component" value="Unassembled WGS sequence"/>
</dbReference>
<sequence length="182" mass="20204">MKVKVLFLLASLFLAGCASGPSELEIEQAVNSFELKPVSEGKARVYIYYRMSSHELGDIAFSLSPDGDFVGKVFYDEHTTFEVPAGENTIYYRGFGKSNKGVHLDSEKFTFDEGKTYILNVVHGTIFNQYADDGQSLISSLNLRKNQNAAIYYLAKTKEASSSEICLSEKSVSLFKVVFCGQ</sequence>
<reference evidence="2 3" key="1">
    <citation type="submission" date="2014-12" db="EMBL/GenBank/DDBJ databases">
        <title>Draft Genome Sequence of Pseudoalteromonas luteoviolacea HI1.</title>
        <authorList>
            <person name="Asahina A.Y."/>
            <person name="Hadfield M.G."/>
        </authorList>
    </citation>
    <scope>NUCLEOTIDE SEQUENCE [LARGE SCALE GENOMIC DNA]</scope>
    <source>
        <strain evidence="2 3">HI1</strain>
    </source>
</reference>
<proteinExistence type="predicted"/>
<dbReference type="RefSeq" id="WP_039609683.1">
    <property type="nucleotide sequence ID" value="NZ_JWIC01000006.1"/>
</dbReference>
<evidence type="ECO:0008006" key="4">
    <source>
        <dbReference type="Google" id="ProtNLM"/>
    </source>
</evidence>
<evidence type="ECO:0000313" key="3">
    <source>
        <dbReference type="Proteomes" id="UP000031327"/>
    </source>
</evidence>
<accession>A0A0C1QB43</accession>
<name>A0A0C1QB43_9GAMM</name>
<feature type="chain" id="PRO_5002151080" description="DUF2846 domain-containing protein" evidence="1">
    <location>
        <begin position="21"/>
        <end position="182"/>
    </location>
</feature>
<evidence type="ECO:0000256" key="1">
    <source>
        <dbReference type="SAM" id="SignalP"/>
    </source>
</evidence>
<dbReference type="AlphaFoldDB" id="A0A0C1QB43"/>
<dbReference type="PROSITE" id="PS51257">
    <property type="entry name" value="PROKAR_LIPOPROTEIN"/>
    <property type="match status" value="1"/>
</dbReference>
<evidence type="ECO:0000313" key="2">
    <source>
        <dbReference type="EMBL" id="KID56615.1"/>
    </source>
</evidence>